<protein>
    <recommendedName>
        <fullName evidence="9">Lysine transporter LysE</fullName>
    </recommendedName>
</protein>
<dbReference type="STRING" id="1489064.WH96_18035"/>
<reference evidence="7 8" key="1">
    <citation type="submission" date="2015-03" db="EMBL/GenBank/DDBJ databases">
        <title>Genome Sequence of Kiloniella spongiae MEBiC09566, isolated from a marine sponge.</title>
        <authorList>
            <person name="Shao Z."/>
            <person name="Wang L."/>
            <person name="Li X."/>
        </authorList>
    </citation>
    <scope>NUCLEOTIDE SEQUENCE [LARGE SCALE GENOMIC DNA]</scope>
    <source>
        <strain evidence="7 8">MEBiC09566</strain>
    </source>
</reference>
<evidence type="ECO:0000256" key="2">
    <source>
        <dbReference type="ARBA" id="ARBA00022475"/>
    </source>
</evidence>
<feature type="transmembrane region" description="Helical" evidence="6">
    <location>
        <begin position="69"/>
        <end position="86"/>
    </location>
</feature>
<feature type="transmembrane region" description="Helical" evidence="6">
    <location>
        <begin position="33"/>
        <end position="57"/>
    </location>
</feature>
<dbReference type="AlphaFoldDB" id="A0A0H2MFA0"/>
<evidence type="ECO:0008006" key="9">
    <source>
        <dbReference type="Google" id="ProtNLM"/>
    </source>
</evidence>
<dbReference type="InterPro" id="IPR001123">
    <property type="entry name" value="LeuE-type"/>
</dbReference>
<keyword evidence="5 6" id="KW-0472">Membrane</keyword>
<comment type="caution">
    <text evidence="7">The sequence shown here is derived from an EMBL/GenBank/DDBJ whole genome shotgun (WGS) entry which is preliminary data.</text>
</comment>
<evidence type="ECO:0000256" key="5">
    <source>
        <dbReference type="ARBA" id="ARBA00023136"/>
    </source>
</evidence>
<keyword evidence="2" id="KW-1003">Cell membrane</keyword>
<dbReference type="GO" id="GO:0005886">
    <property type="term" value="C:plasma membrane"/>
    <property type="evidence" value="ECO:0007669"/>
    <property type="project" value="UniProtKB-SubCell"/>
</dbReference>
<keyword evidence="4 6" id="KW-1133">Transmembrane helix</keyword>
<feature type="transmembrane region" description="Helical" evidence="6">
    <location>
        <begin position="138"/>
        <end position="160"/>
    </location>
</feature>
<accession>A0A0H2MFA0</accession>
<feature type="transmembrane region" description="Helical" evidence="6">
    <location>
        <begin position="172"/>
        <end position="193"/>
    </location>
</feature>
<dbReference type="Proteomes" id="UP000035444">
    <property type="component" value="Unassembled WGS sequence"/>
</dbReference>
<evidence type="ECO:0000256" key="4">
    <source>
        <dbReference type="ARBA" id="ARBA00022989"/>
    </source>
</evidence>
<keyword evidence="3 6" id="KW-0812">Transmembrane</keyword>
<evidence type="ECO:0000256" key="3">
    <source>
        <dbReference type="ARBA" id="ARBA00022692"/>
    </source>
</evidence>
<dbReference type="PANTHER" id="PTHR30086">
    <property type="entry name" value="ARGININE EXPORTER PROTEIN ARGO"/>
    <property type="match status" value="1"/>
</dbReference>
<dbReference type="GO" id="GO:0033228">
    <property type="term" value="P:cysteine export across plasma membrane"/>
    <property type="evidence" value="ECO:0007669"/>
    <property type="project" value="TreeGrafter"/>
</dbReference>
<evidence type="ECO:0000256" key="1">
    <source>
        <dbReference type="ARBA" id="ARBA00004651"/>
    </source>
</evidence>
<dbReference type="PANTHER" id="PTHR30086:SF20">
    <property type="entry name" value="ARGININE EXPORTER PROTEIN ARGO-RELATED"/>
    <property type="match status" value="1"/>
</dbReference>
<proteinExistence type="predicted"/>
<dbReference type="Pfam" id="PF01810">
    <property type="entry name" value="LysE"/>
    <property type="match status" value="1"/>
</dbReference>
<evidence type="ECO:0000313" key="7">
    <source>
        <dbReference type="EMBL" id="KLN59397.1"/>
    </source>
</evidence>
<sequence length="194" mass="20860">MSIIIAMCTYALTMSISPGPVNVITMTSGLNHGIYRTIPFVAGATIGFTLLLFAVGLGATELITLFPQAMNGIGYVGAAFMLYLAYKIAFSTGTISFEEKSEPGFYQGMLLNILNPKAWIASISGVTAFTTKGDPSSLFLFCGLYFVICFIGVGTWAVVGRQAKIFVQTEKHLRLFNIFMGTGLAAVALYLLFV</sequence>
<comment type="subcellular location">
    <subcellularLocation>
        <location evidence="1">Cell membrane</location>
        <topology evidence="1">Multi-pass membrane protein</topology>
    </subcellularLocation>
</comment>
<dbReference type="RefSeq" id="WP_047765629.1">
    <property type="nucleotide sequence ID" value="NZ_LAQL01000016.1"/>
</dbReference>
<evidence type="ECO:0000256" key="6">
    <source>
        <dbReference type="SAM" id="Phobius"/>
    </source>
</evidence>
<name>A0A0H2MFA0_9PROT</name>
<gene>
    <name evidence="7" type="ORF">WH96_18035</name>
</gene>
<keyword evidence="8" id="KW-1185">Reference proteome</keyword>
<evidence type="ECO:0000313" key="8">
    <source>
        <dbReference type="Proteomes" id="UP000035444"/>
    </source>
</evidence>
<organism evidence="7 8">
    <name type="scientific">Kiloniella spongiae</name>
    <dbReference type="NCBI Taxonomy" id="1489064"/>
    <lineage>
        <taxon>Bacteria</taxon>
        <taxon>Pseudomonadati</taxon>
        <taxon>Pseudomonadota</taxon>
        <taxon>Alphaproteobacteria</taxon>
        <taxon>Rhodospirillales</taxon>
        <taxon>Kiloniellaceae</taxon>
        <taxon>Kiloniella</taxon>
    </lineage>
</organism>
<dbReference type="GO" id="GO:0015171">
    <property type="term" value="F:amino acid transmembrane transporter activity"/>
    <property type="evidence" value="ECO:0007669"/>
    <property type="project" value="TreeGrafter"/>
</dbReference>
<dbReference type="EMBL" id="LAQL01000016">
    <property type="protein sequence ID" value="KLN59397.1"/>
    <property type="molecule type" value="Genomic_DNA"/>
</dbReference>
<dbReference type="PATRIC" id="fig|1489064.4.peg.607"/>